<feature type="region of interest" description="Disordered" evidence="1">
    <location>
        <begin position="187"/>
        <end position="220"/>
    </location>
</feature>
<evidence type="ECO:0000313" key="3">
    <source>
        <dbReference type="Proteomes" id="UP000279259"/>
    </source>
</evidence>
<comment type="caution">
    <text evidence="2">The sequence shown here is derived from an EMBL/GenBank/DDBJ whole genome shotgun (WGS) entry which is preliminary data.</text>
</comment>
<name>A0A427XVT8_9TREE</name>
<proteinExistence type="predicted"/>
<evidence type="ECO:0000313" key="2">
    <source>
        <dbReference type="EMBL" id="RSH83026.1"/>
    </source>
</evidence>
<sequence length="220" mass="23955">MPSRSRATSLIAIDQRAKTLRYRLADIEARGQQWGTEIGFVDESKESPVEHEEHKKAFESIQAEYNQLSNDVGNNPGSDLHRLPHQVQQGEPGLLEEERQTKFAEEPNAEHLGFGSPSTPAPAETVELISSRSTRSAIWELLDDIRIIGSASSGLSSEDIGITIVSLAPRDSQVTILPMGTVDDERHLNAARGETTPSPAVGPTIQAFSSLPRRHDGNGS</sequence>
<dbReference type="Proteomes" id="UP000279259">
    <property type="component" value="Unassembled WGS sequence"/>
</dbReference>
<gene>
    <name evidence="2" type="ORF">EHS25_005736</name>
</gene>
<accession>A0A427XVT8</accession>
<evidence type="ECO:0000256" key="1">
    <source>
        <dbReference type="SAM" id="MobiDB-lite"/>
    </source>
</evidence>
<dbReference type="EMBL" id="RSCD01000025">
    <property type="protein sequence ID" value="RSH83026.1"/>
    <property type="molecule type" value="Genomic_DNA"/>
</dbReference>
<protein>
    <submittedName>
        <fullName evidence="2">Uncharacterized protein</fullName>
    </submittedName>
</protein>
<reference evidence="2 3" key="1">
    <citation type="submission" date="2018-11" db="EMBL/GenBank/DDBJ databases">
        <title>Genome sequence of Saitozyma podzolica DSM 27192.</title>
        <authorList>
            <person name="Aliyu H."/>
            <person name="Gorte O."/>
            <person name="Ochsenreither K."/>
        </authorList>
    </citation>
    <scope>NUCLEOTIDE SEQUENCE [LARGE SCALE GENOMIC DNA]</scope>
    <source>
        <strain evidence="2 3">DSM 27192</strain>
    </source>
</reference>
<keyword evidence="3" id="KW-1185">Reference proteome</keyword>
<dbReference type="AlphaFoldDB" id="A0A427XVT8"/>
<organism evidence="2 3">
    <name type="scientific">Saitozyma podzolica</name>
    <dbReference type="NCBI Taxonomy" id="1890683"/>
    <lineage>
        <taxon>Eukaryota</taxon>
        <taxon>Fungi</taxon>
        <taxon>Dikarya</taxon>
        <taxon>Basidiomycota</taxon>
        <taxon>Agaricomycotina</taxon>
        <taxon>Tremellomycetes</taxon>
        <taxon>Tremellales</taxon>
        <taxon>Trimorphomycetaceae</taxon>
        <taxon>Saitozyma</taxon>
    </lineage>
</organism>